<keyword evidence="4" id="KW-0255">Endonuclease</keyword>
<dbReference type="Gene3D" id="3.30.420.10">
    <property type="entry name" value="Ribonuclease H-like superfamily/Ribonuclease H"/>
    <property type="match status" value="1"/>
</dbReference>
<dbReference type="SUPFAM" id="SSF50630">
    <property type="entry name" value="Acid proteases"/>
    <property type="match status" value="1"/>
</dbReference>
<dbReference type="InterPro" id="IPR034128">
    <property type="entry name" value="K02A2.6-like"/>
</dbReference>
<dbReference type="GO" id="GO:0003676">
    <property type="term" value="F:nucleic acid binding"/>
    <property type="evidence" value="ECO:0007669"/>
    <property type="project" value="InterPro"/>
</dbReference>
<feature type="compositionally biased region" description="Basic residues" evidence="5">
    <location>
        <begin position="302"/>
        <end position="316"/>
    </location>
</feature>
<evidence type="ECO:0000259" key="6">
    <source>
        <dbReference type="PROSITE" id="PS50994"/>
    </source>
</evidence>
<dbReference type="InterPro" id="IPR001584">
    <property type="entry name" value="Integrase_cat-core"/>
</dbReference>
<dbReference type="GO" id="GO:0015074">
    <property type="term" value="P:DNA integration"/>
    <property type="evidence" value="ECO:0007669"/>
    <property type="project" value="InterPro"/>
</dbReference>
<dbReference type="Proteomes" id="UP000050790">
    <property type="component" value="Unassembled WGS sequence"/>
</dbReference>
<dbReference type="InterPro" id="IPR036397">
    <property type="entry name" value="RNaseH_sf"/>
</dbReference>
<dbReference type="Pfam" id="PF00665">
    <property type="entry name" value="rve"/>
    <property type="match status" value="1"/>
</dbReference>
<evidence type="ECO:0000313" key="8">
    <source>
        <dbReference type="WBParaSite" id="SMRG1_33990.1"/>
    </source>
</evidence>
<dbReference type="FunFam" id="1.10.340.70:FF:000003">
    <property type="entry name" value="Protein CBG25708"/>
    <property type="match status" value="1"/>
</dbReference>
<dbReference type="PANTHER" id="PTHR37984">
    <property type="entry name" value="PROTEIN CBG26694"/>
    <property type="match status" value="1"/>
</dbReference>
<feature type="region of interest" description="Disordered" evidence="5">
    <location>
        <begin position="302"/>
        <end position="323"/>
    </location>
</feature>
<evidence type="ECO:0000313" key="7">
    <source>
        <dbReference type="Proteomes" id="UP000050790"/>
    </source>
</evidence>
<keyword evidence="3" id="KW-0540">Nuclease</keyword>
<evidence type="ECO:0000256" key="4">
    <source>
        <dbReference type="ARBA" id="ARBA00022759"/>
    </source>
</evidence>
<dbReference type="Pfam" id="PF23309">
    <property type="entry name" value="DUF7083"/>
    <property type="match status" value="1"/>
</dbReference>
<dbReference type="InterPro" id="IPR055510">
    <property type="entry name" value="DUF7083"/>
</dbReference>
<dbReference type="SUPFAM" id="SSF53098">
    <property type="entry name" value="Ribonuclease H-like"/>
    <property type="match status" value="1"/>
</dbReference>
<feature type="compositionally biased region" description="Polar residues" evidence="5">
    <location>
        <begin position="243"/>
        <end position="264"/>
    </location>
</feature>
<dbReference type="GO" id="GO:0004519">
    <property type="term" value="F:endonuclease activity"/>
    <property type="evidence" value="ECO:0007669"/>
    <property type="project" value="UniProtKB-KW"/>
</dbReference>
<organism evidence="7 8">
    <name type="scientific">Schistosoma margrebowiei</name>
    <dbReference type="NCBI Taxonomy" id="48269"/>
    <lineage>
        <taxon>Eukaryota</taxon>
        <taxon>Metazoa</taxon>
        <taxon>Spiralia</taxon>
        <taxon>Lophotrochozoa</taxon>
        <taxon>Platyhelminthes</taxon>
        <taxon>Trematoda</taxon>
        <taxon>Digenea</taxon>
        <taxon>Strigeidida</taxon>
        <taxon>Schistosomatoidea</taxon>
        <taxon>Schistosomatidae</taxon>
        <taxon>Schistosoma</taxon>
    </lineage>
</organism>
<protein>
    <recommendedName>
        <fullName evidence="6">Integrase catalytic domain-containing protein</fullName>
    </recommendedName>
</protein>
<dbReference type="PROSITE" id="PS50994">
    <property type="entry name" value="INTEGRASE"/>
    <property type="match status" value="1"/>
</dbReference>
<keyword evidence="4" id="KW-0378">Hydrolase</keyword>
<dbReference type="AlphaFoldDB" id="A0AA84ZLA5"/>
<evidence type="ECO:0000256" key="1">
    <source>
        <dbReference type="ARBA" id="ARBA00022679"/>
    </source>
</evidence>
<dbReference type="Pfam" id="PF17921">
    <property type="entry name" value="Integrase_H2C2"/>
    <property type="match status" value="1"/>
</dbReference>
<proteinExistence type="predicted"/>
<dbReference type="PANTHER" id="PTHR37984:SF5">
    <property type="entry name" value="PROTEIN NYNRIN-LIKE"/>
    <property type="match status" value="1"/>
</dbReference>
<feature type="region of interest" description="Disordered" evidence="5">
    <location>
        <begin position="240"/>
        <end position="264"/>
    </location>
</feature>
<reference evidence="8" key="1">
    <citation type="submission" date="2023-11" db="UniProtKB">
        <authorList>
            <consortium name="WormBaseParasite"/>
        </authorList>
    </citation>
    <scope>IDENTIFICATION</scope>
</reference>
<dbReference type="CDD" id="cd05484">
    <property type="entry name" value="retropepsin_like_LTR_2"/>
    <property type="match status" value="1"/>
</dbReference>
<dbReference type="WBParaSite" id="SMRG1_33990.1">
    <property type="protein sequence ID" value="SMRG1_33990.1"/>
    <property type="gene ID" value="SMRG1_33990"/>
</dbReference>
<name>A0AA84ZLA5_9TREM</name>
<dbReference type="Gene3D" id="1.10.340.70">
    <property type="match status" value="1"/>
</dbReference>
<dbReference type="FunFam" id="3.30.420.10:FF:000131">
    <property type="entry name" value="Protein CBG26278"/>
    <property type="match status" value="1"/>
</dbReference>
<evidence type="ECO:0000256" key="3">
    <source>
        <dbReference type="ARBA" id="ARBA00022722"/>
    </source>
</evidence>
<dbReference type="InterPro" id="IPR041588">
    <property type="entry name" value="Integrase_H2C2"/>
</dbReference>
<dbReference type="GO" id="GO:0016779">
    <property type="term" value="F:nucleotidyltransferase activity"/>
    <property type="evidence" value="ECO:0007669"/>
    <property type="project" value="UniProtKB-KW"/>
</dbReference>
<dbReference type="InterPro" id="IPR012337">
    <property type="entry name" value="RNaseH-like_sf"/>
</dbReference>
<dbReference type="InterPro" id="IPR050951">
    <property type="entry name" value="Retrovirus_Pol_polyprotein"/>
</dbReference>
<dbReference type="Gene3D" id="2.40.70.10">
    <property type="entry name" value="Acid Proteases"/>
    <property type="match status" value="1"/>
</dbReference>
<feature type="domain" description="Integrase catalytic" evidence="6">
    <location>
        <begin position="623"/>
        <end position="776"/>
    </location>
</feature>
<accession>A0AA84ZLA5</accession>
<keyword evidence="2" id="KW-0548">Nucleotidyltransferase</keyword>
<sequence length="916" mass="104555">MDPSKLELLLEQQMKLIQILADAKLTSNSQPSSSNPITTAPSVDGIANSISEFHYDPESNVTFDMWFRRYEDLFKFDFANQDDAWKVRLLLRKLGPSELDKYCNLILPLNPRDRSFSDTVQSLSQQFGDNSSLFNARYRCLKLTMNEDDDFLTHVGIVNRECERFRLKSLTEDQFKALILICSLQSQKFSDIRTRLLSRLDQDPKLTLNDIANEYQRLINLQRDTTMVQRGGSNRTEVHVVQQPLNSHKSAPATSSSGRQTKTNPPAPCWHCGAWHFVRYCPHKQHRCRKCNVVGHKDGFCRKKKPSNSRGTRKPTPRSNTNSLSLIASCENSTPVERKFITLSINGHPLRLQIDTASDVTILSRKSWIRMGRPRLVPTTQKPRTACGNYLRLLGQLDCKVSFHDSTFTGLCYITPANLNLLGLDWYDQLHLADVPLSTVCHLVEQPHEPGAYSKEPMTEFSTSEHHTSGEDAVIASLLTEDYAHCYLTTAIRALPVSTSEIQSASKNDSIIKRAMKYVTNGWPPNGLDGDLKQLYHRRDSLCIVDECLMFGDRVVVPESLRSRVLKQFHTGHPGIKRMKSIARSYAYWPLMDQHIVDLVGKCTQCQQAAKCNAKLLPVPWPQPKYPWSRIHVDFAGPINGITYLVVVDAFSKWPEIVPVIPPTTTQTIKLLTEMFSRNGLPDIIVSDNGLQFTSSQFQEFCKRLSIKHFRSPPYHPQSNEQAERFVDTFKRALMKSKGEGTTVETLQKFLFVYRTTPSDMLPQQKSPAEILMGRKLRTIHSLMCPRSTPPPSHNKSQKLPAYEVGCPVFARDYRANHGPWIEARVIRRLGQVMYEVKVGRDTWTRHRNQLRKQIAPDHPSNGVNLPLDILLDTFNLPAATSQEAQQQADPRPRRWPLRQLRTTVKMQVDPRKARY</sequence>
<dbReference type="InterPro" id="IPR021109">
    <property type="entry name" value="Peptidase_aspartic_dom_sf"/>
</dbReference>
<evidence type="ECO:0000256" key="5">
    <source>
        <dbReference type="SAM" id="MobiDB-lite"/>
    </source>
</evidence>
<keyword evidence="1" id="KW-0808">Transferase</keyword>
<evidence type="ECO:0000256" key="2">
    <source>
        <dbReference type="ARBA" id="ARBA00022695"/>
    </source>
</evidence>